<dbReference type="SUPFAM" id="SSF53850">
    <property type="entry name" value="Periplasmic binding protein-like II"/>
    <property type="match status" value="1"/>
</dbReference>
<organism evidence="1 2">
    <name type="scientific">Haloactinopolyspora alba</name>
    <dbReference type="NCBI Taxonomy" id="648780"/>
    <lineage>
        <taxon>Bacteria</taxon>
        <taxon>Bacillati</taxon>
        <taxon>Actinomycetota</taxon>
        <taxon>Actinomycetes</taxon>
        <taxon>Jiangellales</taxon>
        <taxon>Jiangellaceae</taxon>
        <taxon>Haloactinopolyspora</taxon>
    </lineage>
</organism>
<protein>
    <submittedName>
        <fullName evidence="1">Multiple sugar transport system substrate-binding protein</fullName>
    </submittedName>
</protein>
<dbReference type="Proteomes" id="UP000243528">
    <property type="component" value="Unassembled WGS sequence"/>
</dbReference>
<accession>A0A2P8E721</accession>
<dbReference type="Gene3D" id="3.40.190.10">
    <property type="entry name" value="Periplasmic binding protein-like II"/>
    <property type="match status" value="2"/>
</dbReference>
<sequence length="445" mass="48838">MAPTLTRRSFLSSTAKTGISFTALSAYLAACSSGTGAGTAAGDGSSAAPITAVLPEAPWLDSFRQVVSVYEDETGNTVDVRVFPFDAVPTQAFNAVSQRSKEFDIFTLAEGFVGQFYSSEVLAPMTEIDPSFTWPEGVITYDNLGRWDRERGWFDPEGTIYGLPVNGNIQLFLYRRDLYDEFGLEVPETWEDVLNIAKEHDSDQLQGYVMRPRLFDFMAILHGYGGDLFANPPDDYTVTIDDAAGQAALETTIQLVSHGPRDPQTIEQPELTALFQTGEVLQGHAVSATHALLDDPARSKVAGKIDYAVVPRPADGEHASMTGALVQAIPAHLADEQKEAALAFLRWLMTKDAQMRYAEAGGVVTHQEVYESDLADESEYRYMKAVSDSTEYLHGFARYTFGAKIREALDRRFQELFTGSLGVDDGLTKMRTDLEEIVKAEGVAS</sequence>
<dbReference type="RefSeq" id="WP_165358468.1">
    <property type="nucleotide sequence ID" value="NZ_ML142899.1"/>
</dbReference>
<dbReference type="PANTHER" id="PTHR43649:SF12">
    <property type="entry name" value="DIACETYLCHITOBIOSE BINDING PROTEIN DASA"/>
    <property type="match status" value="1"/>
</dbReference>
<reference evidence="1 2" key="1">
    <citation type="submission" date="2018-03" db="EMBL/GenBank/DDBJ databases">
        <title>Genomic Encyclopedia of Archaeal and Bacterial Type Strains, Phase II (KMG-II): from individual species to whole genera.</title>
        <authorList>
            <person name="Goeker M."/>
        </authorList>
    </citation>
    <scope>NUCLEOTIDE SEQUENCE [LARGE SCALE GENOMIC DNA]</scope>
    <source>
        <strain evidence="1 2">DSM 45211</strain>
    </source>
</reference>
<keyword evidence="2" id="KW-1185">Reference proteome</keyword>
<name>A0A2P8E721_9ACTN</name>
<dbReference type="AlphaFoldDB" id="A0A2P8E721"/>
<dbReference type="InterPro" id="IPR050490">
    <property type="entry name" value="Bact_solute-bd_prot1"/>
</dbReference>
<proteinExistence type="predicted"/>
<dbReference type="PANTHER" id="PTHR43649">
    <property type="entry name" value="ARABINOSE-BINDING PROTEIN-RELATED"/>
    <property type="match status" value="1"/>
</dbReference>
<gene>
    <name evidence="1" type="ORF">CLV30_104128</name>
</gene>
<comment type="caution">
    <text evidence="1">The sequence shown here is derived from an EMBL/GenBank/DDBJ whole genome shotgun (WGS) entry which is preliminary data.</text>
</comment>
<evidence type="ECO:0000313" key="1">
    <source>
        <dbReference type="EMBL" id="PSL05262.1"/>
    </source>
</evidence>
<dbReference type="InterPro" id="IPR006059">
    <property type="entry name" value="SBP"/>
</dbReference>
<dbReference type="EMBL" id="PYGE01000004">
    <property type="protein sequence ID" value="PSL05262.1"/>
    <property type="molecule type" value="Genomic_DNA"/>
</dbReference>
<evidence type="ECO:0000313" key="2">
    <source>
        <dbReference type="Proteomes" id="UP000243528"/>
    </source>
</evidence>
<dbReference type="Pfam" id="PF01547">
    <property type="entry name" value="SBP_bac_1"/>
    <property type="match status" value="1"/>
</dbReference>
<keyword evidence="1" id="KW-0813">Transport</keyword>
<keyword evidence="1" id="KW-0762">Sugar transport</keyword>